<dbReference type="Proteomes" id="UP000016462">
    <property type="component" value="Unassembled WGS sequence"/>
</dbReference>
<dbReference type="Gene3D" id="1.10.10.10">
    <property type="entry name" value="Winged helix-like DNA-binding domain superfamily/Winged helix DNA-binding domain"/>
    <property type="match status" value="1"/>
</dbReference>
<evidence type="ECO:0000256" key="2">
    <source>
        <dbReference type="ARBA" id="ARBA00023125"/>
    </source>
</evidence>
<dbReference type="SUPFAM" id="SSF46785">
    <property type="entry name" value="Winged helix' DNA-binding domain"/>
    <property type="match status" value="1"/>
</dbReference>
<dbReference type="SMART" id="SM00895">
    <property type="entry name" value="FCD"/>
    <property type="match status" value="1"/>
</dbReference>
<evidence type="ECO:0000313" key="6">
    <source>
        <dbReference type="Proteomes" id="UP000016462"/>
    </source>
</evidence>
<keyword evidence="2" id="KW-0238">DNA-binding</keyword>
<evidence type="ECO:0000313" key="5">
    <source>
        <dbReference type="EMBL" id="ERG63308.1"/>
    </source>
</evidence>
<evidence type="ECO:0000259" key="4">
    <source>
        <dbReference type="PROSITE" id="PS50949"/>
    </source>
</evidence>
<dbReference type="PROSITE" id="PS50949">
    <property type="entry name" value="HTH_GNTR"/>
    <property type="match status" value="1"/>
</dbReference>
<dbReference type="PANTHER" id="PTHR43537">
    <property type="entry name" value="TRANSCRIPTIONAL REGULATOR, GNTR FAMILY"/>
    <property type="match status" value="1"/>
</dbReference>
<dbReference type="InterPro" id="IPR036390">
    <property type="entry name" value="WH_DNA-bd_sf"/>
</dbReference>
<dbReference type="AlphaFoldDB" id="U1L8Q7"/>
<comment type="caution">
    <text evidence="5">The sequence shown here is derived from an EMBL/GenBank/DDBJ whole genome shotgun (WGS) entry which is preliminary data.</text>
</comment>
<keyword evidence="1" id="KW-0805">Transcription regulation</keyword>
<dbReference type="InterPro" id="IPR011711">
    <property type="entry name" value="GntR_C"/>
</dbReference>
<keyword evidence="6" id="KW-1185">Reference proteome</keyword>
<dbReference type="PANTHER" id="PTHR43537:SF5">
    <property type="entry name" value="UXU OPERON TRANSCRIPTIONAL REGULATOR"/>
    <property type="match status" value="1"/>
</dbReference>
<protein>
    <recommendedName>
        <fullName evidence="4">HTH gntR-type domain-containing protein</fullName>
    </recommendedName>
</protein>
<sequence length="233" mass="25536">MKTHERVMAWVTEELQSGRLTIGDHLPGERALAEALGISRGSLREALRVLEALGTIRTSTGSGPRSGTILTAAPEQALALALSMQLATRHVEHEHIYEARLLLETWSAEHAELGASDLAAAEALLDRMDDPALAVPDFLELDAEFHVTIARAAHNPLLSTLMDALRTSIADHTRERAEALPDWPSTAVRLRSEHRGILERLRADDRAGAAERIRAHIRGYYRETSQSAPTPDA</sequence>
<accession>U1L8Q7</accession>
<dbReference type="RefSeq" id="WP_021011548.1">
    <property type="nucleotide sequence ID" value="NZ_ASHR01000035.1"/>
</dbReference>
<feature type="domain" description="HTH gntR-type" evidence="4">
    <location>
        <begin position="1"/>
        <end position="73"/>
    </location>
</feature>
<dbReference type="Gene3D" id="1.20.120.530">
    <property type="entry name" value="GntR ligand-binding domain-like"/>
    <property type="match status" value="1"/>
</dbReference>
<dbReference type="SUPFAM" id="SSF48008">
    <property type="entry name" value="GntR ligand-binding domain-like"/>
    <property type="match status" value="1"/>
</dbReference>
<proteinExistence type="predicted"/>
<dbReference type="GO" id="GO:0003700">
    <property type="term" value="F:DNA-binding transcription factor activity"/>
    <property type="evidence" value="ECO:0007669"/>
    <property type="project" value="InterPro"/>
</dbReference>
<dbReference type="InterPro" id="IPR008920">
    <property type="entry name" value="TF_FadR/GntR_C"/>
</dbReference>
<dbReference type="SMART" id="SM00345">
    <property type="entry name" value="HTH_GNTR"/>
    <property type="match status" value="1"/>
</dbReference>
<dbReference type="PRINTS" id="PR00035">
    <property type="entry name" value="HTHGNTR"/>
</dbReference>
<reference evidence="5 6" key="1">
    <citation type="journal article" date="2013" name="Genome Announc.">
        <title>First draft genome sequence from a member of the genus agrococcus, isolated from modern microbialites.</title>
        <authorList>
            <person name="White R.A.III."/>
            <person name="Grassa C.J."/>
            <person name="Suttle C.A."/>
        </authorList>
    </citation>
    <scope>NUCLEOTIDE SEQUENCE [LARGE SCALE GENOMIC DNA]</scope>
    <source>
        <strain evidence="5 6">RW1</strain>
    </source>
</reference>
<dbReference type="CDD" id="cd07377">
    <property type="entry name" value="WHTH_GntR"/>
    <property type="match status" value="1"/>
</dbReference>
<organism evidence="5 6">
    <name type="scientific">Agrococcus pavilionensis RW1</name>
    <dbReference type="NCBI Taxonomy" id="1330458"/>
    <lineage>
        <taxon>Bacteria</taxon>
        <taxon>Bacillati</taxon>
        <taxon>Actinomycetota</taxon>
        <taxon>Actinomycetes</taxon>
        <taxon>Micrococcales</taxon>
        <taxon>Microbacteriaceae</taxon>
        <taxon>Agrococcus</taxon>
    </lineage>
</organism>
<dbReference type="EMBL" id="ASHR01000035">
    <property type="protein sequence ID" value="ERG63308.1"/>
    <property type="molecule type" value="Genomic_DNA"/>
</dbReference>
<gene>
    <name evidence="5" type="ORF">L332_02420</name>
</gene>
<evidence type="ECO:0000256" key="1">
    <source>
        <dbReference type="ARBA" id="ARBA00023015"/>
    </source>
</evidence>
<evidence type="ECO:0000256" key="3">
    <source>
        <dbReference type="ARBA" id="ARBA00023163"/>
    </source>
</evidence>
<name>U1L8Q7_9MICO</name>
<keyword evidence="3" id="KW-0804">Transcription</keyword>
<dbReference type="GO" id="GO:0003677">
    <property type="term" value="F:DNA binding"/>
    <property type="evidence" value="ECO:0007669"/>
    <property type="project" value="UniProtKB-KW"/>
</dbReference>
<dbReference type="OrthoDB" id="3567645at2"/>
<dbReference type="Pfam" id="PF07729">
    <property type="entry name" value="FCD"/>
    <property type="match status" value="1"/>
</dbReference>
<dbReference type="InterPro" id="IPR000524">
    <property type="entry name" value="Tscrpt_reg_HTH_GntR"/>
</dbReference>
<dbReference type="Pfam" id="PF00392">
    <property type="entry name" value="GntR"/>
    <property type="match status" value="1"/>
</dbReference>
<dbReference type="InterPro" id="IPR036388">
    <property type="entry name" value="WH-like_DNA-bd_sf"/>
</dbReference>